<evidence type="ECO:0000313" key="1">
    <source>
        <dbReference type="EMBL" id="AWO76145.1"/>
    </source>
</evidence>
<dbReference type="Pfam" id="PF26310">
    <property type="entry name" value="YczF"/>
    <property type="match status" value="1"/>
</dbReference>
<dbReference type="InterPro" id="IPR058725">
    <property type="entry name" value="YczF"/>
</dbReference>
<accession>A0A1C3D1B6</accession>
<proteinExistence type="predicted"/>
<protein>
    <submittedName>
        <fullName evidence="1">Uncharacterized protein</fullName>
    </submittedName>
</protein>
<reference evidence="2" key="1">
    <citation type="submission" date="2018-02" db="EMBL/GenBank/DDBJ databases">
        <title>The complete genome of bacterial strain SGAirxxxx.</title>
        <authorList>
            <person name="Schuster S.C."/>
        </authorList>
    </citation>
    <scope>NUCLEOTIDE SEQUENCE [LARGE SCALE GENOMIC DNA]</scope>
    <source>
        <strain evidence="2">SGAir0734</strain>
    </source>
</reference>
<dbReference type="RefSeq" id="WP_021322398.1">
    <property type="nucleotide sequence ID" value="NZ_CP017071.1"/>
</dbReference>
<organism evidence="1 2">
    <name type="scientific">Geobacillus thermoleovorans</name>
    <name type="common">Bacillus thermoleovorans</name>
    <dbReference type="NCBI Taxonomy" id="33941"/>
    <lineage>
        <taxon>Bacteria</taxon>
        <taxon>Bacillati</taxon>
        <taxon>Bacillota</taxon>
        <taxon>Bacilli</taxon>
        <taxon>Bacillales</taxon>
        <taxon>Anoxybacillaceae</taxon>
        <taxon>Geobacillus</taxon>
        <taxon>Geobacillus thermoleovorans group</taxon>
    </lineage>
</organism>
<sequence>MKLIVVWLMFALLAIGTMVSMDQLMGMTLHQSLHIVLNPFRVMKAPELFIFSLFVLSLLLDLLNVWMWKRKNKTS</sequence>
<name>A0A1C3D1B6_GEOTH</name>
<gene>
    <name evidence="1" type="ORF">C1N76_17635</name>
</gene>
<dbReference type="EMBL" id="CP027303">
    <property type="protein sequence ID" value="AWO76145.1"/>
    <property type="molecule type" value="Genomic_DNA"/>
</dbReference>
<dbReference type="AlphaFoldDB" id="A0A1C3D1B6"/>
<evidence type="ECO:0000313" key="2">
    <source>
        <dbReference type="Proteomes" id="UP000246996"/>
    </source>
</evidence>
<dbReference type="Proteomes" id="UP000246996">
    <property type="component" value="Chromosome"/>
</dbReference>